<evidence type="ECO:0000256" key="2">
    <source>
        <dbReference type="ARBA" id="ARBA00022676"/>
    </source>
</evidence>
<comment type="subcellular location">
    <subcellularLocation>
        <location evidence="1">Membrane</location>
        <topology evidence="1">Multi-pass membrane protein</topology>
    </subcellularLocation>
</comment>
<dbReference type="PANTHER" id="PTHR43867">
    <property type="entry name" value="CELLULOSE SYNTHASE CATALYTIC SUBUNIT A [UDP-FORMING]"/>
    <property type="match status" value="1"/>
</dbReference>
<keyword evidence="3" id="KW-0808">Transferase</keyword>
<feature type="transmembrane region" description="Helical" evidence="7">
    <location>
        <begin position="386"/>
        <end position="406"/>
    </location>
</feature>
<feature type="domain" description="Glycosyltransferase 2-like" evidence="8">
    <location>
        <begin position="101"/>
        <end position="268"/>
    </location>
</feature>
<evidence type="ECO:0000256" key="4">
    <source>
        <dbReference type="ARBA" id="ARBA00022692"/>
    </source>
</evidence>
<evidence type="ECO:0000256" key="7">
    <source>
        <dbReference type="SAM" id="Phobius"/>
    </source>
</evidence>
<feature type="transmembrane region" description="Helical" evidence="7">
    <location>
        <begin position="487"/>
        <end position="507"/>
    </location>
</feature>
<gene>
    <name evidence="9" type="ORF">A3J43_01265</name>
</gene>
<dbReference type="Proteomes" id="UP000176604">
    <property type="component" value="Unassembled WGS sequence"/>
</dbReference>
<evidence type="ECO:0000313" key="9">
    <source>
        <dbReference type="EMBL" id="OGL79560.1"/>
    </source>
</evidence>
<dbReference type="AlphaFoldDB" id="A0A1F7UMQ3"/>
<dbReference type="PANTHER" id="PTHR43867:SF2">
    <property type="entry name" value="CELLULOSE SYNTHASE CATALYTIC SUBUNIT A [UDP-FORMING]"/>
    <property type="match status" value="1"/>
</dbReference>
<organism evidence="9 10">
    <name type="scientific">Candidatus Uhrbacteria bacterium RIFCSPHIGHO2_12_FULL_54_23</name>
    <dbReference type="NCBI Taxonomy" id="1802397"/>
    <lineage>
        <taxon>Bacteria</taxon>
        <taxon>Candidatus Uhriibacteriota</taxon>
    </lineage>
</organism>
<evidence type="ECO:0000256" key="3">
    <source>
        <dbReference type="ARBA" id="ARBA00022679"/>
    </source>
</evidence>
<reference evidence="9 10" key="1">
    <citation type="journal article" date="2016" name="Nat. Commun.">
        <title>Thousands of microbial genomes shed light on interconnected biogeochemical processes in an aquifer system.</title>
        <authorList>
            <person name="Anantharaman K."/>
            <person name="Brown C.T."/>
            <person name="Hug L.A."/>
            <person name="Sharon I."/>
            <person name="Castelle C.J."/>
            <person name="Probst A.J."/>
            <person name="Thomas B.C."/>
            <person name="Singh A."/>
            <person name="Wilkins M.J."/>
            <person name="Karaoz U."/>
            <person name="Brodie E.L."/>
            <person name="Williams K.H."/>
            <person name="Hubbard S.S."/>
            <person name="Banfield J.F."/>
        </authorList>
    </citation>
    <scope>NUCLEOTIDE SEQUENCE [LARGE SCALE GENOMIC DNA]</scope>
</reference>
<feature type="transmembrane region" description="Helical" evidence="7">
    <location>
        <begin position="351"/>
        <end position="374"/>
    </location>
</feature>
<name>A0A1F7UMQ3_9BACT</name>
<dbReference type="STRING" id="1802397.A3J43_01265"/>
<keyword evidence="5 7" id="KW-1133">Transmembrane helix</keyword>
<proteinExistence type="predicted"/>
<protein>
    <recommendedName>
        <fullName evidence="8">Glycosyltransferase 2-like domain-containing protein</fullName>
    </recommendedName>
</protein>
<keyword evidence="2" id="KW-0328">Glycosyltransferase</keyword>
<evidence type="ECO:0000313" key="10">
    <source>
        <dbReference type="Proteomes" id="UP000176604"/>
    </source>
</evidence>
<dbReference type="CDD" id="cd06421">
    <property type="entry name" value="CESA_CelA_like"/>
    <property type="match status" value="1"/>
</dbReference>
<dbReference type="InterPro" id="IPR050321">
    <property type="entry name" value="Glycosyltr_2/OpgH_subfam"/>
</dbReference>
<dbReference type="Gene3D" id="3.90.550.10">
    <property type="entry name" value="Spore Coat Polysaccharide Biosynthesis Protein SpsA, Chain A"/>
    <property type="match status" value="1"/>
</dbReference>
<dbReference type="EMBL" id="MGEF01000005">
    <property type="protein sequence ID" value="OGL79560.1"/>
    <property type="molecule type" value="Genomic_DNA"/>
</dbReference>
<keyword evidence="6 7" id="KW-0472">Membrane</keyword>
<dbReference type="GO" id="GO:0016757">
    <property type="term" value="F:glycosyltransferase activity"/>
    <property type="evidence" value="ECO:0007669"/>
    <property type="project" value="UniProtKB-KW"/>
</dbReference>
<dbReference type="Pfam" id="PF00535">
    <property type="entry name" value="Glycos_transf_2"/>
    <property type="match status" value="1"/>
</dbReference>
<dbReference type="SUPFAM" id="SSF53448">
    <property type="entry name" value="Nucleotide-diphospho-sugar transferases"/>
    <property type="match status" value="1"/>
</dbReference>
<dbReference type="InterPro" id="IPR001173">
    <property type="entry name" value="Glyco_trans_2-like"/>
</dbReference>
<feature type="transmembrane region" description="Helical" evidence="7">
    <location>
        <begin position="21"/>
        <end position="40"/>
    </location>
</feature>
<comment type="caution">
    <text evidence="9">The sequence shown here is derived from an EMBL/GenBank/DDBJ whole genome shotgun (WGS) entry which is preliminary data.</text>
</comment>
<feature type="transmembrane region" description="Helical" evidence="7">
    <location>
        <begin position="455"/>
        <end position="475"/>
    </location>
</feature>
<keyword evidence="4 7" id="KW-0812">Transmembrane</keyword>
<feature type="transmembrane region" description="Helical" evidence="7">
    <location>
        <begin position="52"/>
        <end position="74"/>
    </location>
</feature>
<evidence type="ECO:0000259" key="8">
    <source>
        <dbReference type="Pfam" id="PF00535"/>
    </source>
</evidence>
<dbReference type="GO" id="GO:0016020">
    <property type="term" value="C:membrane"/>
    <property type="evidence" value="ECO:0007669"/>
    <property type="project" value="UniProtKB-SubCell"/>
</dbReference>
<evidence type="ECO:0000256" key="1">
    <source>
        <dbReference type="ARBA" id="ARBA00004141"/>
    </source>
</evidence>
<accession>A0A1F7UMQ3</accession>
<sequence>MPDPHAIDKYLYVERTPTWKVRALYAFGIVSWLLVLWGFGGAVRYDPFYRYFVGPILIVLTVYQLSSFILNLFYRQFDLAGHLLWVKIFWIMRGRQSPVDVFLPICGEDVSILRNTWEHVARLNYKNKRVYVLDDSTEDCAAHEALAVQFGFQYFARPNKGAMKKAGNLKYAFERTKGEFIVILDGDFAPHPDFLTETLPYMSDKKVGIVQTPQFFEMVKKSRKGYSIAYGSARVQEIFYRIIQVSRDRLGGAHCCGTCALYRRTALSSIDGFVQMEHSEDAHTGFALASRGWTVRYLPITLAIGLCPDNVYALFHQQHRWCLGNVVLVLSKKFWTAPISWTTKFCYLTGFIYNIHYPLIILYSFQLFWTLFIYNDVISLNGAMIFYPYVAFTIFCLILPLSRLRLGCLSDYFIKTYSNAHALFSIVSKTSVGWIPTGAKHVDVSPAFKQTMCAVGLYVAVYGSLLLFAAFLGYLHPFDLNYYSVQFWLFYNMALSMFLFWQMYAYYRKRKRVSAG</sequence>
<evidence type="ECO:0000256" key="6">
    <source>
        <dbReference type="ARBA" id="ARBA00023136"/>
    </source>
</evidence>
<dbReference type="InterPro" id="IPR029044">
    <property type="entry name" value="Nucleotide-diphossugar_trans"/>
</dbReference>
<evidence type="ECO:0000256" key="5">
    <source>
        <dbReference type="ARBA" id="ARBA00022989"/>
    </source>
</evidence>